<keyword evidence="4" id="KW-1185">Reference proteome</keyword>
<accession>A0A1H8RNW5</accession>
<feature type="transmembrane region" description="Helical" evidence="1">
    <location>
        <begin position="239"/>
        <end position="259"/>
    </location>
</feature>
<dbReference type="STRING" id="569882.SAMN04490248_10958"/>
<evidence type="ECO:0000313" key="3">
    <source>
        <dbReference type="EMBL" id="SEO67878.1"/>
    </source>
</evidence>
<dbReference type="Pfam" id="PF00892">
    <property type="entry name" value="EamA"/>
    <property type="match status" value="2"/>
</dbReference>
<feature type="transmembrane region" description="Helical" evidence="1">
    <location>
        <begin position="129"/>
        <end position="147"/>
    </location>
</feature>
<name>A0A1H8RNW5_9RHOB</name>
<proteinExistence type="predicted"/>
<dbReference type="SUPFAM" id="SSF103481">
    <property type="entry name" value="Multidrug resistance efflux transporter EmrE"/>
    <property type="match status" value="2"/>
</dbReference>
<dbReference type="PANTHER" id="PTHR22911:SF103">
    <property type="entry name" value="BLR2811 PROTEIN"/>
    <property type="match status" value="1"/>
</dbReference>
<feature type="transmembrane region" description="Helical" evidence="1">
    <location>
        <begin position="153"/>
        <end position="171"/>
    </location>
</feature>
<evidence type="ECO:0000259" key="2">
    <source>
        <dbReference type="Pfam" id="PF00892"/>
    </source>
</evidence>
<protein>
    <submittedName>
        <fullName evidence="3">Permease of the drug/metabolite transporter (DMT) superfamily</fullName>
    </submittedName>
</protein>
<feature type="transmembrane region" description="Helical" evidence="1">
    <location>
        <begin position="265"/>
        <end position="282"/>
    </location>
</feature>
<evidence type="ECO:0000313" key="4">
    <source>
        <dbReference type="Proteomes" id="UP000198893"/>
    </source>
</evidence>
<dbReference type="EMBL" id="FODS01000009">
    <property type="protein sequence ID" value="SEO67878.1"/>
    <property type="molecule type" value="Genomic_DNA"/>
</dbReference>
<reference evidence="3 4" key="1">
    <citation type="submission" date="2016-10" db="EMBL/GenBank/DDBJ databases">
        <authorList>
            <person name="de Groot N.N."/>
        </authorList>
    </citation>
    <scope>NUCLEOTIDE SEQUENCE [LARGE SCALE GENOMIC DNA]</scope>
    <source>
        <strain evidence="3 4">DSM 27842</strain>
    </source>
</reference>
<dbReference type="Gene3D" id="1.10.3730.20">
    <property type="match status" value="1"/>
</dbReference>
<keyword evidence="1" id="KW-1133">Transmembrane helix</keyword>
<feature type="transmembrane region" description="Helical" evidence="1">
    <location>
        <begin position="80"/>
        <end position="97"/>
    </location>
</feature>
<feature type="domain" description="EamA" evidence="2">
    <location>
        <begin position="13"/>
        <end position="143"/>
    </location>
</feature>
<feature type="transmembrane region" description="Helical" evidence="1">
    <location>
        <begin position="210"/>
        <end position="232"/>
    </location>
</feature>
<dbReference type="GO" id="GO:0016020">
    <property type="term" value="C:membrane"/>
    <property type="evidence" value="ECO:0007669"/>
    <property type="project" value="InterPro"/>
</dbReference>
<dbReference type="InterPro" id="IPR037185">
    <property type="entry name" value="EmrE-like"/>
</dbReference>
<dbReference type="Proteomes" id="UP000198893">
    <property type="component" value="Unassembled WGS sequence"/>
</dbReference>
<keyword evidence="1" id="KW-0472">Membrane</keyword>
<gene>
    <name evidence="3" type="ORF">SAMN04490248_10958</name>
</gene>
<evidence type="ECO:0000256" key="1">
    <source>
        <dbReference type="SAM" id="Phobius"/>
    </source>
</evidence>
<sequence>MSRFQALSPASRAIVLMIAAIFCFTAMDATAKALTPRVGLVPTLWARYAGQTLVVLVMVAHRMPGILKTRYPKLQAMRSAFLLVATGCFFVGIANIGLAQATAIMDVNPVLITLGAALFLKERLGPRRLFGIVAALIGAMIVIRPGGDVFSPYAIFPLVAAACYSGYALATRFVGRDEDVWTSLLYTGLFGSVVLSILLPGAWVRPDAQSLALMGTLILFGTLSQLLLIKALSQGEAGLIAPFAYAGLIFASIWGMIFFDEFPDLWTIIGALVIAGAGIYVWHRETRA</sequence>
<feature type="transmembrane region" description="Helical" evidence="1">
    <location>
        <begin position="43"/>
        <end position="60"/>
    </location>
</feature>
<dbReference type="InterPro" id="IPR000620">
    <property type="entry name" value="EamA_dom"/>
</dbReference>
<keyword evidence="1" id="KW-0812">Transmembrane</keyword>
<dbReference type="PANTHER" id="PTHR22911">
    <property type="entry name" value="ACYL-MALONYL CONDENSING ENZYME-RELATED"/>
    <property type="match status" value="1"/>
</dbReference>
<feature type="domain" description="EamA" evidence="2">
    <location>
        <begin position="154"/>
        <end position="276"/>
    </location>
</feature>
<dbReference type="AlphaFoldDB" id="A0A1H8RNW5"/>
<feature type="transmembrane region" description="Helical" evidence="1">
    <location>
        <begin position="183"/>
        <end position="204"/>
    </location>
</feature>
<feature type="transmembrane region" description="Helical" evidence="1">
    <location>
        <begin position="103"/>
        <end position="120"/>
    </location>
</feature>
<organism evidence="3 4">
    <name type="scientific">Salinihabitans flavidus</name>
    <dbReference type="NCBI Taxonomy" id="569882"/>
    <lineage>
        <taxon>Bacteria</taxon>
        <taxon>Pseudomonadati</taxon>
        <taxon>Pseudomonadota</taxon>
        <taxon>Alphaproteobacteria</taxon>
        <taxon>Rhodobacterales</taxon>
        <taxon>Roseobacteraceae</taxon>
        <taxon>Salinihabitans</taxon>
    </lineage>
</organism>
<dbReference type="RefSeq" id="WP_217639301.1">
    <property type="nucleotide sequence ID" value="NZ_FODS01000009.1"/>
</dbReference>